<evidence type="ECO:0000313" key="2">
    <source>
        <dbReference type="Proteomes" id="UP000001542"/>
    </source>
</evidence>
<dbReference type="InParanoid" id="A2F547"/>
<keyword evidence="2" id="KW-1185">Reference proteome</keyword>
<organism evidence="1 2">
    <name type="scientific">Trichomonas vaginalis (strain ATCC PRA-98 / G3)</name>
    <dbReference type="NCBI Taxonomy" id="412133"/>
    <lineage>
        <taxon>Eukaryota</taxon>
        <taxon>Metamonada</taxon>
        <taxon>Parabasalia</taxon>
        <taxon>Trichomonadida</taxon>
        <taxon>Trichomonadidae</taxon>
        <taxon>Trichomonas</taxon>
    </lineage>
</organism>
<reference evidence="1" key="2">
    <citation type="journal article" date="2007" name="Science">
        <title>Draft genome sequence of the sexually transmitted pathogen Trichomonas vaginalis.</title>
        <authorList>
            <person name="Carlton J.M."/>
            <person name="Hirt R.P."/>
            <person name="Silva J.C."/>
            <person name="Delcher A.L."/>
            <person name="Schatz M."/>
            <person name="Zhao Q."/>
            <person name="Wortman J.R."/>
            <person name="Bidwell S.L."/>
            <person name="Alsmark U.C.M."/>
            <person name="Besteiro S."/>
            <person name="Sicheritz-Ponten T."/>
            <person name="Noel C.J."/>
            <person name="Dacks J.B."/>
            <person name="Foster P.G."/>
            <person name="Simillion C."/>
            <person name="Van de Peer Y."/>
            <person name="Miranda-Saavedra D."/>
            <person name="Barton G.J."/>
            <person name="Westrop G.D."/>
            <person name="Mueller S."/>
            <person name="Dessi D."/>
            <person name="Fiori P.L."/>
            <person name="Ren Q."/>
            <person name="Paulsen I."/>
            <person name="Zhang H."/>
            <person name="Bastida-Corcuera F.D."/>
            <person name="Simoes-Barbosa A."/>
            <person name="Brown M.T."/>
            <person name="Hayes R.D."/>
            <person name="Mukherjee M."/>
            <person name="Okumura C.Y."/>
            <person name="Schneider R."/>
            <person name="Smith A.J."/>
            <person name="Vanacova S."/>
            <person name="Villalvazo M."/>
            <person name="Haas B.J."/>
            <person name="Pertea M."/>
            <person name="Feldblyum T.V."/>
            <person name="Utterback T.R."/>
            <person name="Shu C.L."/>
            <person name="Osoegawa K."/>
            <person name="de Jong P.J."/>
            <person name="Hrdy I."/>
            <person name="Horvathova L."/>
            <person name="Zubacova Z."/>
            <person name="Dolezal P."/>
            <person name="Malik S.B."/>
            <person name="Logsdon J.M. Jr."/>
            <person name="Henze K."/>
            <person name="Gupta A."/>
            <person name="Wang C.C."/>
            <person name="Dunne R.L."/>
            <person name="Upcroft J.A."/>
            <person name="Upcroft P."/>
            <person name="White O."/>
            <person name="Salzberg S.L."/>
            <person name="Tang P."/>
            <person name="Chiu C.-H."/>
            <person name="Lee Y.-S."/>
            <person name="Embley T.M."/>
            <person name="Coombs G.H."/>
            <person name="Mottram J.C."/>
            <person name="Tachezy J."/>
            <person name="Fraser-Liggett C.M."/>
            <person name="Johnson P.J."/>
        </authorList>
    </citation>
    <scope>NUCLEOTIDE SEQUENCE [LARGE SCALE GENOMIC DNA]</scope>
    <source>
        <strain evidence="1">G3</strain>
    </source>
</reference>
<dbReference type="Proteomes" id="UP000001542">
    <property type="component" value="Unassembled WGS sequence"/>
</dbReference>
<accession>A2F547</accession>
<evidence type="ECO:0000313" key="1">
    <source>
        <dbReference type="EMBL" id="EAX99940.1"/>
    </source>
</evidence>
<dbReference type="VEuPathDB" id="TrichDB:TVAG_267090"/>
<reference evidence="1" key="1">
    <citation type="submission" date="2006-10" db="EMBL/GenBank/DDBJ databases">
        <authorList>
            <person name="Amadeo P."/>
            <person name="Zhao Q."/>
            <person name="Wortman J."/>
            <person name="Fraser-Liggett C."/>
            <person name="Carlton J."/>
        </authorList>
    </citation>
    <scope>NUCLEOTIDE SEQUENCE</scope>
    <source>
        <strain evidence="1">G3</strain>
    </source>
</reference>
<protein>
    <submittedName>
        <fullName evidence="1">Uncharacterized protein</fullName>
    </submittedName>
</protein>
<sequence>MNKPPSLKMPKYDLRKNIPAPDISWDDFTPIKDSPTLFSPQSPRFAPFYENYKAKKNQKKKEFTISHQESYIIDIEPEILKKIELNDQQTQTEAINIQETQDTPQQNTEPMLQNRLFMPKFLEDVDLKYRPFGTFGASTRRLTAAEKRQLKEKAAVQN</sequence>
<dbReference type="EMBL" id="DS113619">
    <property type="protein sequence ID" value="EAX99940.1"/>
    <property type="molecule type" value="Genomic_DNA"/>
</dbReference>
<gene>
    <name evidence="1" type="ORF">TVAG_267090</name>
</gene>
<dbReference type="AlphaFoldDB" id="A2F547"/>
<proteinExistence type="predicted"/>
<name>A2F547_TRIV3</name>